<accession>A0ABD0Z2Y1</accession>
<dbReference type="Proteomes" id="UP001558652">
    <property type="component" value="Unassembled WGS sequence"/>
</dbReference>
<evidence type="ECO:0000313" key="2">
    <source>
        <dbReference type="EMBL" id="KAL1131863.1"/>
    </source>
</evidence>
<feature type="compositionally biased region" description="Low complexity" evidence="1">
    <location>
        <begin position="23"/>
        <end position="34"/>
    </location>
</feature>
<name>A0ABD0Z2Y1_9HEMI</name>
<dbReference type="EMBL" id="JBFDAA010000006">
    <property type="protein sequence ID" value="KAL1131863.1"/>
    <property type="molecule type" value="Genomic_DNA"/>
</dbReference>
<evidence type="ECO:0000313" key="3">
    <source>
        <dbReference type="Proteomes" id="UP001558652"/>
    </source>
</evidence>
<comment type="caution">
    <text evidence="2">The sequence shown here is derived from an EMBL/GenBank/DDBJ whole genome shotgun (WGS) entry which is preliminary data.</text>
</comment>
<keyword evidence="3" id="KW-1185">Reference proteome</keyword>
<dbReference type="AlphaFoldDB" id="A0ABD0Z2Y1"/>
<feature type="region of interest" description="Disordered" evidence="1">
    <location>
        <begin position="62"/>
        <end position="95"/>
    </location>
</feature>
<feature type="region of interest" description="Disordered" evidence="1">
    <location>
        <begin position="1"/>
        <end position="34"/>
    </location>
</feature>
<gene>
    <name evidence="2" type="ORF">AAG570_011474</name>
</gene>
<proteinExistence type="predicted"/>
<sequence>MASKRRNKFYQNKKQETMEIDDSSLGSSSSDSSGTCIVGKSTVLGLYRKFSKEVFGEDCQSTPRRKFGKRKPEGRPRFFRGGRVSATSKNSSGSSSLNLFPPCIMEGSIK</sequence>
<reference evidence="2 3" key="1">
    <citation type="submission" date="2024-07" db="EMBL/GenBank/DDBJ databases">
        <title>Chromosome-level genome assembly of the water stick insect Ranatra chinensis (Heteroptera: Nepidae).</title>
        <authorList>
            <person name="Liu X."/>
        </authorList>
    </citation>
    <scope>NUCLEOTIDE SEQUENCE [LARGE SCALE GENOMIC DNA]</scope>
    <source>
        <strain evidence="2">Cailab_2021Rc</strain>
        <tissue evidence="2">Muscle</tissue>
    </source>
</reference>
<protein>
    <submittedName>
        <fullName evidence="2">Uncharacterized protein</fullName>
    </submittedName>
</protein>
<feature type="compositionally biased region" description="Low complexity" evidence="1">
    <location>
        <begin position="79"/>
        <end position="95"/>
    </location>
</feature>
<evidence type="ECO:0000256" key="1">
    <source>
        <dbReference type="SAM" id="MobiDB-lite"/>
    </source>
</evidence>
<organism evidence="2 3">
    <name type="scientific">Ranatra chinensis</name>
    <dbReference type="NCBI Taxonomy" id="642074"/>
    <lineage>
        <taxon>Eukaryota</taxon>
        <taxon>Metazoa</taxon>
        <taxon>Ecdysozoa</taxon>
        <taxon>Arthropoda</taxon>
        <taxon>Hexapoda</taxon>
        <taxon>Insecta</taxon>
        <taxon>Pterygota</taxon>
        <taxon>Neoptera</taxon>
        <taxon>Paraneoptera</taxon>
        <taxon>Hemiptera</taxon>
        <taxon>Heteroptera</taxon>
        <taxon>Panheteroptera</taxon>
        <taxon>Nepomorpha</taxon>
        <taxon>Nepidae</taxon>
        <taxon>Ranatrinae</taxon>
        <taxon>Ranatra</taxon>
    </lineage>
</organism>